<dbReference type="PANTHER" id="PTHR35004">
    <property type="entry name" value="TRANSPOSASE RV3428C-RELATED"/>
    <property type="match status" value="1"/>
</dbReference>
<dbReference type="EMBL" id="JACWUN010000029">
    <property type="protein sequence ID" value="MBD1401888.1"/>
    <property type="molecule type" value="Genomic_DNA"/>
</dbReference>
<dbReference type="InterPro" id="IPR036397">
    <property type="entry name" value="RNaseH_sf"/>
</dbReference>
<dbReference type="Gene3D" id="3.30.420.10">
    <property type="entry name" value="Ribonuclease H-like superfamily/Ribonuclease H"/>
    <property type="match status" value="1"/>
</dbReference>
<dbReference type="SUPFAM" id="SSF53098">
    <property type="entry name" value="Ribonuclease H-like"/>
    <property type="match status" value="1"/>
</dbReference>
<evidence type="ECO:0000259" key="1">
    <source>
        <dbReference type="PROSITE" id="PS50994"/>
    </source>
</evidence>
<dbReference type="SUPFAM" id="SSF46689">
    <property type="entry name" value="Homeodomain-like"/>
    <property type="match status" value="1"/>
</dbReference>
<dbReference type="Proteomes" id="UP000632828">
    <property type="component" value="Unassembled WGS sequence"/>
</dbReference>
<sequence length="426" mass="49184">MTEQQKQEVAVFRYGLIAEFVGATRLDRGEREALLQEKCARKWQIPHSGRTRVSRSTLIRWITRYLEQGQRLEALYPQDRNDQGQTRAIDEETGLALIALRKEMRKMPVPELTRILHQRQLVNGGRSVSLSSVYRFLRQHKLMAADEAPQADRRKFEAELPNDLWQSDILHGPVLDCNGKRRKCYLIAFIDDHSRLIPHAAFYPSESLACFQDAFYQALSRRGLPRKLYVDNGSAYRSRQLEYTSAALGIALIHAKPYQPQGKGKIERYLRTVRTQFLPGFKGQSLQEINVAFSAWLDDQYHQRPHGSTGQTPHKRFAAGLHCLRSAPANLSDYFRKTVYRRVNKDRSIVIDKRLFEGPVDLIGHRVELLYHERTPEHVEIRHQGQSYGLLKLIDLHVNARVKRDKNGQIELFGTSTPHSGQVWEG</sequence>
<protein>
    <submittedName>
        <fullName evidence="2">DDE-type integrase/transposase/recombinase</fullName>
    </submittedName>
</protein>
<dbReference type="PANTHER" id="PTHR35004:SF6">
    <property type="entry name" value="TRANSPOSASE"/>
    <property type="match status" value="1"/>
</dbReference>
<proteinExistence type="predicted"/>
<dbReference type="InterPro" id="IPR009057">
    <property type="entry name" value="Homeodomain-like_sf"/>
</dbReference>
<dbReference type="GO" id="GO:0003676">
    <property type="term" value="F:nucleic acid binding"/>
    <property type="evidence" value="ECO:0007669"/>
    <property type="project" value="InterPro"/>
</dbReference>
<dbReference type="PROSITE" id="PS50994">
    <property type="entry name" value="INTEGRASE"/>
    <property type="match status" value="1"/>
</dbReference>
<evidence type="ECO:0000313" key="3">
    <source>
        <dbReference type="Proteomes" id="UP000632828"/>
    </source>
</evidence>
<dbReference type="Pfam" id="PF00665">
    <property type="entry name" value="rve"/>
    <property type="match status" value="1"/>
</dbReference>
<feature type="domain" description="Integrase catalytic" evidence="1">
    <location>
        <begin position="157"/>
        <end position="321"/>
    </location>
</feature>
<dbReference type="AlphaFoldDB" id="A0A8J6QSS5"/>
<evidence type="ECO:0000313" key="2">
    <source>
        <dbReference type="EMBL" id="MBD1401888.1"/>
    </source>
</evidence>
<gene>
    <name evidence="2" type="ORF">ICT70_14600</name>
</gene>
<reference evidence="2" key="1">
    <citation type="submission" date="2020-09" db="EMBL/GenBank/DDBJ databases">
        <title>Pelobacter alkaliphilus sp. nov., a novel anaerobic arsenate-reducing bacterium from terrestrial mud volcano.</title>
        <authorList>
            <person name="Khomyakova M.A."/>
            <person name="Merkel A.Y."/>
            <person name="Slobodkin A.I."/>
        </authorList>
    </citation>
    <scope>NUCLEOTIDE SEQUENCE</scope>
    <source>
        <strain evidence="2">M08fum</strain>
    </source>
</reference>
<name>A0A8J6QSS5_9BACT</name>
<dbReference type="InterPro" id="IPR012337">
    <property type="entry name" value="RNaseH-like_sf"/>
</dbReference>
<comment type="caution">
    <text evidence="2">The sequence shown here is derived from an EMBL/GenBank/DDBJ whole genome shotgun (WGS) entry which is preliminary data.</text>
</comment>
<dbReference type="GO" id="GO:0015074">
    <property type="term" value="P:DNA integration"/>
    <property type="evidence" value="ECO:0007669"/>
    <property type="project" value="InterPro"/>
</dbReference>
<accession>A0A8J6QSS5</accession>
<dbReference type="InterPro" id="IPR001584">
    <property type="entry name" value="Integrase_cat-core"/>
</dbReference>
<organism evidence="2 3">
    <name type="scientific">Pelovirga terrestris</name>
    <dbReference type="NCBI Taxonomy" id="2771352"/>
    <lineage>
        <taxon>Bacteria</taxon>
        <taxon>Pseudomonadati</taxon>
        <taxon>Thermodesulfobacteriota</taxon>
        <taxon>Desulfuromonadia</taxon>
        <taxon>Geobacterales</taxon>
        <taxon>Geobacteraceae</taxon>
        <taxon>Pelovirga</taxon>
    </lineage>
</organism>
<dbReference type="RefSeq" id="WP_191157933.1">
    <property type="nucleotide sequence ID" value="NZ_JACWUN010000029.1"/>
</dbReference>
<keyword evidence="3" id="KW-1185">Reference proteome</keyword>